<keyword evidence="4" id="KW-0964">Secreted</keyword>
<dbReference type="InterPro" id="IPR003368">
    <property type="entry name" value="POMP_repeat"/>
</dbReference>
<evidence type="ECO:0000256" key="9">
    <source>
        <dbReference type="SAM" id="SignalP"/>
    </source>
</evidence>
<dbReference type="Pfam" id="PF02415">
    <property type="entry name" value="Chlam_PMP"/>
    <property type="match status" value="4"/>
</dbReference>
<dbReference type="InterPro" id="IPR011050">
    <property type="entry name" value="Pectin_lyase_fold/virulence"/>
</dbReference>
<keyword evidence="7" id="KW-0472">Membrane</keyword>
<dbReference type="PROSITE" id="PS51272">
    <property type="entry name" value="SLH"/>
    <property type="match status" value="3"/>
</dbReference>
<keyword evidence="5 9" id="KW-0732">Signal</keyword>
<feature type="domain" description="SLH" evidence="10">
    <location>
        <begin position="785"/>
        <end position="851"/>
    </location>
</feature>
<protein>
    <submittedName>
        <fullName evidence="11">S-layer homology domain-containing protein</fullName>
    </submittedName>
</protein>
<accession>A0ABW9GYJ4</accession>
<evidence type="ECO:0000313" key="12">
    <source>
        <dbReference type="Proteomes" id="UP001631949"/>
    </source>
</evidence>
<sequence>MFKKTLAGLLALAFMAANCLLPLPAQAGDSPGQATKTFIVQTADGRELGQFDHLNEAIGQAEKEPEGTAITILQTRDHNQNMDSGIYAVNRTEITLKPADGVRKTIISKERQNVASVYSKLTVENITIDGQNKGAAFSVMKSGTQKGTLVLNNCSIQNCQNNNSSSSYHAAITTTGGATLEIKNTSFINNVNKTTNGDTQPIAGAIYMRDTSSLTMTGGSFEGNSCQKYGGAIYSGSACQVTLTGVSFKNNSAKDFGGAVFAYGEATVDRCSFEGNRAKNGGAIYTGNKLTSTNNTWQKNTAVSGGAISASGKAELMATGDTFANNQATGAKWNYGGAVYMALPKEAGKGTASFNKCTFTNNLAGTKDSYGLGGALCRYTSYDEPPTVAPGQITLAGCAFTGNQASAQGGASYLCGDTEVTDTAFTENGCGFQGGAFYLLYGESTFRSLTFDQNEAVISGGAIGLYNGAKLAADGCTFTANQTLTKADNSGTGGAIFVRPAAGGLDLKNSDLIGNLARYGGALYLGKDASIANTTFKGNKASGSDDLPADTTKDGKGGYGGAVYCLKGSSQIANTSFEKNSAFKSGGAIVVRPEAAVHVTQGSSFDGNACTLGQGGAIQVHPYSYEEPCDTSKYTNLTTDQTTVFKNNKASALYEPPSNYKEFNWLGFKQTTFSGKTNPHDKTQTILKNDALLNNYDVNYKHPDDNSYYPVTYQFVAKETGQTLPEAVSRLLPAPSEGMIGALIIPPVLGQTSVQTGDGTWTFVGWEPIKGEVQKDTGLTFTGTWALKKDRRSGGGGAVVNTPDKLNTEDHYAYMAGYPDQTFGPNRSMSRAEVATMFTRLLKDRPDKTKTYPSDLTDIDTSAWYANPVGYAARENIVKGYPDGTFRPDAPISRAEFAAIASRFAGLKDGPAPAFTDLSPDHWAYESIRLAAGHGWIAGYPDNTFRPDQPISRAEVIAITNRVLNRQGDQDWLNRHQESFAPFTDMGQEDWYYTTIMEAVLGHDYKRLEDGKGEHWLKLNDKTFI</sequence>
<dbReference type="Pfam" id="PF18655">
    <property type="entry name" value="SHIRT"/>
    <property type="match status" value="1"/>
</dbReference>
<dbReference type="PANTHER" id="PTHR11319">
    <property type="entry name" value="G PROTEIN-COUPLED RECEPTOR-RELATED"/>
    <property type="match status" value="1"/>
</dbReference>
<evidence type="ECO:0000256" key="5">
    <source>
        <dbReference type="ARBA" id="ARBA00022729"/>
    </source>
</evidence>
<keyword evidence="12" id="KW-1185">Reference proteome</keyword>
<dbReference type="Pfam" id="PF00395">
    <property type="entry name" value="SLH"/>
    <property type="match status" value="3"/>
</dbReference>
<keyword evidence="6" id="KW-0677">Repeat</keyword>
<evidence type="ECO:0000256" key="4">
    <source>
        <dbReference type="ARBA" id="ARBA00022525"/>
    </source>
</evidence>
<dbReference type="EMBL" id="JBJUVG010000003">
    <property type="protein sequence ID" value="MFM9413387.1"/>
    <property type="molecule type" value="Genomic_DNA"/>
</dbReference>
<evidence type="ECO:0000256" key="3">
    <source>
        <dbReference type="ARBA" id="ARBA00004613"/>
    </source>
</evidence>
<dbReference type="RefSeq" id="WP_408977004.1">
    <property type="nucleotide sequence ID" value="NZ_JBJUVG010000003.1"/>
</dbReference>
<comment type="subcellular location">
    <subcellularLocation>
        <location evidence="1">Cell envelope</location>
    </subcellularLocation>
    <subcellularLocation>
        <location evidence="2">Cell outer membrane</location>
    </subcellularLocation>
    <subcellularLocation>
        <location evidence="3">Secreted</location>
    </subcellularLocation>
</comment>
<evidence type="ECO:0000256" key="7">
    <source>
        <dbReference type="ARBA" id="ARBA00023136"/>
    </source>
</evidence>
<keyword evidence="8" id="KW-0998">Cell outer membrane</keyword>
<evidence type="ECO:0000256" key="8">
    <source>
        <dbReference type="ARBA" id="ARBA00023237"/>
    </source>
</evidence>
<feature type="chain" id="PRO_5045184668" evidence="9">
    <location>
        <begin position="28"/>
        <end position="1025"/>
    </location>
</feature>
<evidence type="ECO:0000256" key="1">
    <source>
        <dbReference type="ARBA" id="ARBA00004196"/>
    </source>
</evidence>
<evidence type="ECO:0000259" key="10">
    <source>
        <dbReference type="PROSITE" id="PS51272"/>
    </source>
</evidence>
<proteinExistence type="predicted"/>
<organism evidence="11 12">
    <name type="scientific">Peptococcus simiae</name>
    <dbReference type="NCBI Taxonomy" id="1643805"/>
    <lineage>
        <taxon>Bacteria</taxon>
        <taxon>Bacillati</taxon>
        <taxon>Bacillota</taxon>
        <taxon>Clostridia</taxon>
        <taxon>Eubacteriales</taxon>
        <taxon>Peptococcaceae</taxon>
        <taxon>Peptococcus</taxon>
    </lineage>
</organism>
<evidence type="ECO:0000313" key="11">
    <source>
        <dbReference type="EMBL" id="MFM9413387.1"/>
    </source>
</evidence>
<dbReference type="InterPro" id="IPR012332">
    <property type="entry name" value="Autotransporter_pectin_lyase_C"/>
</dbReference>
<dbReference type="InterPro" id="IPR041030">
    <property type="entry name" value="SHIRT"/>
</dbReference>
<gene>
    <name evidence="11" type="ORF">ACKQTC_03300</name>
</gene>
<dbReference type="NCBIfam" id="TIGR01376">
    <property type="entry name" value="POMP_repeat"/>
    <property type="match status" value="4"/>
</dbReference>
<name>A0ABW9GYJ4_9FIRM</name>
<dbReference type="Proteomes" id="UP001631949">
    <property type="component" value="Unassembled WGS sequence"/>
</dbReference>
<evidence type="ECO:0000256" key="6">
    <source>
        <dbReference type="ARBA" id="ARBA00022737"/>
    </source>
</evidence>
<dbReference type="SUPFAM" id="SSF51126">
    <property type="entry name" value="Pectin lyase-like"/>
    <property type="match status" value="2"/>
</dbReference>
<evidence type="ECO:0000256" key="2">
    <source>
        <dbReference type="ARBA" id="ARBA00004442"/>
    </source>
</evidence>
<feature type="signal peptide" evidence="9">
    <location>
        <begin position="1"/>
        <end position="27"/>
    </location>
</feature>
<reference evidence="11 12" key="1">
    <citation type="journal article" date="2016" name="Int. J. Syst. Evol. Microbiol.">
        <title>Peptococcus simiae sp. nov., isolated from rhesus macaque faeces and emended description of the genus Peptococcus.</title>
        <authorList>
            <person name="Shkoporov A.N."/>
            <person name="Efimov B.A."/>
            <person name="Kondova I."/>
            <person name="Ouwerling B."/>
            <person name="Chaplin A.V."/>
            <person name="Shcherbakova V.A."/>
            <person name="Langermans J.A.M."/>
        </authorList>
    </citation>
    <scope>NUCLEOTIDE SEQUENCE [LARGE SCALE GENOMIC DNA]</scope>
    <source>
        <strain evidence="11 12">M108</strain>
    </source>
</reference>
<dbReference type="PANTHER" id="PTHR11319:SF35">
    <property type="entry name" value="OUTER MEMBRANE PROTEIN PMPC-RELATED"/>
    <property type="match status" value="1"/>
</dbReference>
<feature type="domain" description="SLH" evidence="10">
    <location>
        <begin position="852"/>
        <end position="910"/>
    </location>
</feature>
<feature type="domain" description="SLH" evidence="10">
    <location>
        <begin position="911"/>
        <end position="974"/>
    </location>
</feature>
<dbReference type="Gene3D" id="2.160.20.20">
    <property type="match status" value="1"/>
</dbReference>
<comment type="caution">
    <text evidence="11">The sequence shown here is derived from an EMBL/GenBank/DDBJ whole genome shotgun (WGS) entry which is preliminary data.</text>
</comment>
<dbReference type="InterPro" id="IPR001119">
    <property type="entry name" value="SLH_dom"/>
</dbReference>